<dbReference type="PROSITE" id="PS50157">
    <property type="entry name" value="ZINC_FINGER_C2H2_2"/>
    <property type="match status" value="8"/>
</dbReference>
<dbReference type="PROSITE" id="PS00028">
    <property type="entry name" value="ZINC_FINGER_C2H2_1"/>
    <property type="match status" value="6"/>
</dbReference>
<keyword evidence="6" id="KW-0539">Nucleus</keyword>
<keyword evidence="10" id="KW-1185">Reference proteome</keyword>
<dbReference type="InterPro" id="IPR050331">
    <property type="entry name" value="Zinc_finger"/>
</dbReference>
<evidence type="ECO:0000313" key="10">
    <source>
        <dbReference type="Proteomes" id="UP000092460"/>
    </source>
</evidence>
<evidence type="ECO:0000256" key="3">
    <source>
        <dbReference type="ARBA" id="ARBA00022737"/>
    </source>
</evidence>
<dbReference type="EnsemblMetazoa" id="GPPI037306-RA">
    <property type="protein sequence ID" value="GPPI037306-PA"/>
    <property type="gene ID" value="GPPI037306"/>
</dbReference>
<dbReference type="EMBL" id="JXJN01018561">
    <property type="status" value="NOT_ANNOTATED_CDS"/>
    <property type="molecule type" value="Genomic_DNA"/>
</dbReference>
<accession>A0A1B0BQC7</accession>
<dbReference type="AlphaFoldDB" id="A0A1B0BQC7"/>
<reference evidence="10" key="1">
    <citation type="submission" date="2015-01" db="EMBL/GenBank/DDBJ databases">
        <authorList>
            <person name="Aksoy S."/>
            <person name="Warren W."/>
            <person name="Wilson R.K."/>
        </authorList>
    </citation>
    <scope>NUCLEOTIDE SEQUENCE [LARGE SCALE GENOMIC DNA]</scope>
    <source>
        <strain evidence="10">IAEA</strain>
    </source>
</reference>
<dbReference type="FunFam" id="3.30.160.60:FF:000295">
    <property type="entry name" value="zinc finger protein 19"/>
    <property type="match status" value="1"/>
</dbReference>
<dbReference type="Proteomes" id="UP000092460">
    <property type="component" value="Unassembled WGS sequence"/>
</dbReference>
<dbReference type="Pfam" id="PF13894">
    <property type="entry name" value="zf-C2H2_4"/>
    <property type="match status" value="1"/>
</dbReference>
<dbReference type="PANTHER" id="PTHR16515:SF66">
    <property type="entry name" value="C2H2-TYPE DOMAIN-CONTAINING PROTEIN"/>
    <property type="match status" value="1"/>
</dbReference>
<dbReference type="VEuPathDB" id="VectorBase:GPPI037306"/>
<feature type="domain" description="C2H2-type" evidence="8">
    <location>
        <begin position="261"/>
        <end position="285"/>
    </location>
</feature>
<evidence type="ECO:0000313" key="9">
    <source>
        <dbReference type="EnsemblMetazoa" id="GPPI037306-PA"/>
    </source>
</evidence>
<dbReference type="SMART" id="SM00355">
    <property type="entry name" value="ZnF_C2H2"/>
    <property type="match status" value="8"/>
</dbReference>
<evidence type="ECO:0000256" key="2">
    <source>
        <dbReference type="ARBA" id="ARBA00022723"/>
    </source>
</evidence>
<dbReference type="Gene3D" id="3.30.160.60">
    <property type="entry name" value="Classic Zinc Finger"/>
    <property type="match status" value="6"/>
</dbReference>
<evidence type="ECO:0000256" key="7">
    <source>
        <dbReference type="PROSITE-ProRule" id="PRU00042"/>
    </source>
</evidence>
<dbReference type="FunFam" id="3.30.160.60:FF:000065">
    <property type="entry name" value="B-cell CLL/lymphoma 6, member B"/>
    <property type="match status" value="1"/>
</dbReference>
<evidence type="ECO:0000256" key="1">
    <source>
        <dbReference type="ARBA" id="ARBA00004123"/>
    </source>
</evidence>
<feature type="domain" description="C2H2-type" evidence="8">
    <location>
        <begin position="205"/>
        <end position="232"/>
    </location>
</feature>
<dbReference type="Pfam" id="PF00096">
    <property type="entry name" value="zf-C2H2"/>
    <property type="match status" value="5"/>
</dbReference>
<feature type="domain" description="C2H2-type" evidence="8">
    <location>
        <begin position="318"/>
        <end position="345"/>
    </location>
</feature>
<dbReference type="SUPFAM" id="SSF57667">
    <property type="entry name" value="beta-beta-alpha zinc fingers"/>
    <property type="match status" value="4"/>
</dbReference>
<evidence type="ECO:0000256" key="5">
    <source>
        <dbReference type="ARBA" id="ARBA00022833"/>
    </source>
</evidence>
<dbReference type="GO" id="GO:0008270">
    <property type="term" value="F:zinc ion binding"/>
    <property type="evidence" value="ECO:0007669"/>
    <property type="project" value="UniProtKB-KW"/>
</dbReference>
<keyword evidence="3" id="KW-0677">Repeat</keyword>
<keyword evidence="5" id="KW-0862">Zinc</keyword>
<dbReference type="GO" id="GO:0003677">
    <property type="term" value="F:DNA binding"/>
    <property type="evidence" value="ECO:0007669"/>
    <property type="project" value="UniProtKB-KW"/>
</dbReference>
<dbReference type="STRING" id="67801.A0A1B0BQC7"/>
<dbReference type="GO" id="GO:0010468">
    <property type="term" value="P:regulation of gene expression"/>
    <property type="evidence" value="ECO:0007669"/>
    <property type="project" value="TreeGrafter"/>
</dbReference>
<dbReference type="FunFam" id="3.30.160.60:FF:000671">
    <property type="entry name" value="Zinc finger protein 26"/>
    <property type="match status" value="1"/>
</dbReference>
<dbReference type="GO" id="GO:0005634">
    <property type="term" value="C:nucleus"/>
    <property type="evidence" value="ECO:0007669"/>
    <property type="project" value="UniProtKB-SubCell"/>
</dbReference>
<name>A0A1B0BQC7_9MUSC</name>
<feature type="domain" description="C2H2-type" evidence="8">
    <location>
        <begin position="34"/>
        <end position="62"/>
    </location>
</feature>
<keyword evidence="2" id="KW-0479">Metal-binding</keyword>
<evidence type="ECO:0000256" key="4">
    <source>
        <dbReference type="ARBA" id="ARBA00022771"/>
    </source>
</evidence>
<organism evidence="9 10">
    <name type="scientific">Glossina palpalis gambiensis</name>
    <dbReference type="NCBI Taxonomy" id="67801"/>
    <lineage>
        <taxon>Eukaryota</taxon>
        <taxon>Metazoa</taxon>
        <taxon>Ecdysozoa</taxon>
        <taxon>Arthropoda</taxon>
        <taxon>Hexapoda</taxon>
        <taxon>Insecta</taxon>
        <taxon>Pterygota</taxon>
        <taxon>Neoptera</taxon>
        <taxon>Endopterygota</taxon>
        <taxon>Diptera</taxon>
        <taxon>Brachycera</taxon>
        <taxon>Muscomorpha</taxon>
        <taxon>Hippoboscoidea</taxon>
        <taxon>Glossinidae</taxon>
        <taxon>Glossina</taxon>
    </lineage>
</organism>
<sequence>MENCVEIETNVVTLYKCGEIFYDMLAAQNISISFQCSFCQKTFIELDTFLKHLQSDHYPSTPTEEYESGNDDEQLQEEYRTEEIFLISNDNDSKILLENVTHATDTNLKGKNANDDLEVNNLSCDEEEKCIRPSKQKQPVKKRATRECICPHCHKIFHKAWSLQQHLNTHDGYEKPYKCEFCPAAYASKQNLVVHVRRHKGEKPFGCHFCARSFTSTSERYIHERCHTGERPYVCEFCGKSHTTSSHLLNHRRLHLDERNFVCDLCDKRFNKRDELKKHHKNVHTEVPRSHVCPICTAAFKGKTTLKEHVKIHEEKTYKCQECGKTFAQHSGLYSHRKTHQKQRDTLLKDRNNWRFVTWDRMSLPNLRKSTSSHDAIAVFSQKIEVRQARSQSIDKV</sequence>
<dbReference type="InterPro" id="IPR013087">
    <property type="entry name" value="Znf_C2H2_type"/>
</dbReference>
<reference evidence="9" key="2">
    <citation type="submission" date="2020-05" db="UniProtKB">
        <authorList>
            <consortium name="EnsemblMetazoa"/>
        </authorList>
    </citation>
    <scope>IDENTIFICATION</scope>
    <source>
        <strain evidence="9">IAEA</strain>
    </source>
</reference>
<proteinExistence type="predicted"/>
<evidence type="ECO:0000259" key="8">
    <source>
        <dbReference type="PROSITE" id="PS50157"/>
    </source>
</evidence>
<comment type="subcellular location">
    <subcellularLocation>
        <location evidence="1">Nucleus</location>
    </subcellularLocation>
</comment>
<feature type="domain" description="C2H2-type" evidence="8">
    <location>
        <begin position="233"/>
        <end position="260"/>
    </location>
</feature>
<dbReference type="InterPro" id="IPR036236">
    <property type="entry name" value="Znf_C2H2_sf"/>
</dbReference>
<feature type="domain" description="C2H2-type" evidence="8">
    <location>
        <begin position="148"/>
        <end position="175"/>
    </location>
</feature>
<feature type="domain" description="C2H2-type" evidence="8">
    <location>
        <begin position="291"/>
        <end position="318"/>
    </location>
</feature>
<evidence type="ECO:0000256" key="6">
    <source>
        <dbReference type="ARBA" id="ARBA00023242"/>
    </source>
</evidence>
<dbReference type="PANTHER" id="PTHR16515">
    <property type="entry name" value="PR DOMAIN ZINC FINGER PROTEIN"/>
    <property type="match status" value="1"/>
</dbReference>
<protein>
    <recommendedName>
        <fullName evidence="8">C2H2-type domain-containing protein</fullName>
    </recommendedName>
</protein>
<feature type="domain" description="C2H2-type" evidence="8">
    <location>
        <begin position="177"/>
        <end position="204"/>
    </location>
</feature>
<keyword evidence="4 7" id="KW-0863">Zinc-finger</keyword>